<dbReference type="SUPFAM" id="SSF74653">
    <property type="entry name" value="TolA/TonB C-terminal domain"/>
    <property type="match status" value="5"/>
</dbReference>
<dbReference type="GO" id="GO:0098797">
    <property type="term" value="C:plasma membrane protein complex"/>
    <property type="evidence" value="ECO:0007669"/>
    <property type="project" value="TreeGrafter"/>
</dbReference>
<dbReference type="AlphaFoldDB" id="A0A502GKQ9"/>
<protein>
    <recommendedName>
        <fullName evidence="1">TonB C-terminal domain-containing protein</fullName>
    </recommendedName>
</protein>
<evidence type="ECO:0000313" key="3">
    <source>
        <dbReference type="Proteomes" id="UP000317646"/>
    </source>
</evidence>
<keyword evidence="3" id="KW-1185">Reference proteome</keyword>
<dbReference type="Gene3D" id="3.30.1150.10">
    <property type="match status" value="5"/>
</dbReference>
<comment type="caution">
    <text evidence="2">The sequence shown here is derived from an EMBL/GenBank/DDBJ whole genome shotgun (WGS) entry which is preliminary data.</text>
</comment>
<proteinExistence type="predicted"/>
<dbReference type="GO" id="GO:0055085">
    <property type="term" value="P:transmembrane transport"/>
    <property type="evidence" value="ECO:0007669"/>
    <property type="project" value="InterPro"/>
</dbReference>
<dbReference type="OrthoDB" id="1039448at2"/>
<dbReference type="RefSeq" id="WP_140469128.1">
    <property type="nucleotide sequence ID" value="NZ_RCYZ01000009.1"/>
</dbReference>
<dbReference type="GO" id="GO:0031992">
    <property type="term" value="F:energy transducer activity"/>
    <property type="evidence" value="ECO:0007669"/>
    <property type="project" value="TreeGrafter"/>
</dbReference>
<evidence type="ECO:0000259" key="1">
    <source>
        <dbReference type="PROSITE" id="PS52015"/>
    </source>
</evidence>
<dbReference type="PANTHER" id="PTHR33446:SF2">
    <property type="entry name" value="PROTEIN TONB"/>
    <property type="match status" value="1"/>
</dbReference>
<gene>
    <name evidence="2" type="ORF">EAH73_19550</name>
</gene>
<name>A0A502GKQ9_9BACT</name>
<dbReference type="EMBL" id="RCYZ01000009">
    <property type="protein sequence ID" value="TPG62391.1"/>
    <property type="molecule type" value="Genomic_DNA"/>
</dbReference>
<organism evidence="2 3">
    <name type="scientific">Hymenobacter nivis</name>
    <dbReference type="NCBI Taxonomy" id="1850093"/>
    <lineage>
        <taxon>Bacteria</taxon>
        <taxon>Pseudomonadati</taxon>
        <taxon>Bacteroidota</taxon>
        <taxon>Cytophagia</taxon>
        <taxon>Cytophagales</taxon>
        <taxon>Hymenobacteraceae</taxon>
        <taxon>Hymenobacter</taxon>
    </lineage>
</organism>
<accession>A0A502GKQ9</accession>
<feature type="domain" description="TonB C-terminal" evidence="1">
    <location>
        <begin position="308"/>
        <end position="402"/>
    </location>
</feature>
<dbReference type="Pfam" id="PF03544">
    <property type="entry name" value="TonB_C"/>
    <property type="match status" value="3"/>
</dbReference>
<reference evidence="2 3" key="1">
    <citation type="journal article" date="2019" name="Environ. Microbiol.">
        <title>Species interactions and distinct microbial communities in high Arctic permafrost affected cryosols are associated with the CH4 and CO2 gas fluxes.</title>
        <authorList>
            <person name="Altshuler I."/>
            <person name="Hamel J."/>
            <person name="Turney S."/>
            <person name="Magnuson E."/>
            <person name="Levesque R."/>
            <person name="Greer C."/>
            <person name="Whyte L.G."/>
        </authorList>
    </citation>
    <scope>NUCLEOTIDE SEQUENCE [LARGE SCALE GENOMIC DNA]</scope>
    <source>
        <strain evidence="2 3">S9.2P</strain>
    </source>
</reference>
<dbReference type="Proteomes" id="UP000317646">
    <property type="component" value="Unassembled WGS sequence"/>
</dbReference>
<evidence type="ECO:0000313" key="2">
    <source>
        <dbReference type="EMBL" id="TPG62391.1"/>
    </source>
</evidence>
<dbReference type="PANTHER" id="PTHR33446">
    <property type="entry name" value="PROTEIN TONB-RELATED"/>
    <property type="match status" value="1"/>
</dbReference>
<sequence length="616" mass="64837">MIVSLLLRWLGWGWMILGALAAAGQGLPGEEPLPLIYTEAAQMPALPTGPGYREAVQAAVQQRLVYRPKAGAPPPKATDGALVTFVVGATGRVGRVQVLTALGPDFELAVRAAVAKLPRFVPARQEGEAVGVYYTLGVGALGPYQFGAKALDGLRPPPGWPIGERGAWASPRLPSGESIEAALERRLVLPPAGSLGANPGRSQVEVIFTVDVTGHVVDALVGPGSGLPYNRAALQTLARLPVFRPGTYEDKPVAVWLRRTIVFPRPEELEQARRDAPPAGAPVPEVVPDDTTRVYTYVEQMPRLPRESGAVELVQLIQRNAVLPAEVRAGRVEGPVGVSFVVGRNGRVRAAQITRGLSPAADAAVLAAVGQLPRFVPGRQNGQPVAVSLALQVPLLGPGHVFGANDVAVAYAPKFPAPGLGAYLRQNLRLPPVVTKENLNGRVGVSFVVGVDGRVREAQVTQHLCASCDEEALRLVRAMPAWAPARNADGHAIAVRTYADVALPPPAAPAAPEVEEDKVYTYVERMPELPGGGGLGAIEAAIRERAVRPAAACAGRVFVSFIVRPDGTVTDAKIVRGVGGDCEAALLAATRQLPRFLPGRQNGRLVSVSFTVSVGF</sequence>
<dbReference type="InterPro" id="IPR037682">
    <property type="entry name" value="TonB_C"/>
</dbReference>
<dbReference type="PROSITE" id="PS52015">
    <property type="entry name" value="TONB_CTD"/>
    <property type="match status" value="1"/>
</dbReference>
<dbReference type="InterPro" id="IPR051045">
    <property type="entry name" value="TonB-dependent_transducer"/>
</dbReference>